<feature type="binding site" evidence="9">
    <location>
        <position position="118"/>
    </location>
    <ligand>
        <name>substrate</name>
    </ligand>
</feature>
<evidence type="ECO:0000256" key="3">
    <source>
        <dbReference type="ARBA" id="ARBA00012995"/>
    </source>
</evidence>
<evidence type="ECO:0000259" key="13">
    <source>
        <dbReference type="Pfam" id="PF02866"/>
    </source>
</evidence>
<name>Q75AT4_EREGS</name>
<keyword evidence="15" id="KW-1185">Reference proteome</keyword>
<evidence type="ECO:0000313" key="15">
    <source>
        <dbReference type="Proteomes" id="UP000000591"/>
    </source>
</evidence>
<comment type="catalytic activity">
    <reaction evidence="7">
        <text>(S)-malate + NAD(+) = oxaloacetate + NADH + H(+)</text>
        <dbReference type="Rhea" id="RHEA:21432"/>
        <dbReference type="ChEBI" id="CHEBI:15378"/>
        <dbReference type="ChEBI" id="CHEBI:15589"/>
        <dbReference type="ChEBI" id="CHEBI:16452"/>
        <dbReference type="ChEBI" id="CHEBI:57540"/>
        <dbReference type="ChEBI" id="CHEBI:57945"/>
        <dbReference type="EC" id="1.1.1.37"/>
    </reaction>
</comment>
<dbReference type="FunCoup" id="Q75AT4">
    <property type="interactions" value="215"/>
</dbReference>
<evidence type="ECO:0000256" key="8">
    <source>
        <dbReference type="PIRSR" id="PIRSR000102-1"/>
    </source>
</evidence>
<keyword evidence="5 11" id="KW-0560">Oxidoreductase</keyword>
<feature type="binding site" evidence="10">
    <location>
        <begin position="30"/>
        <end position="36"/>
    </location>
    <ligand>
        <name>NAD(+)</name>
        <dbReference type="ChEBI" id="CHEBI:57540"/>
    </ligand>
</feature>
<evidence type="ECO:0000256" key="7">
    <source>
        <dbReference type="ARBA" id="ARBA00048313"/>
    </source>
</evidence>
<comment type="subunit">
    <text evidence="2">Homodimer.</text>
</comment>
<reference evidence="14 15" key="1">
    <citation type="journal article" date="2004" name="Science">
        <title>The Ashbya gossypii genome as a tool for mapping the ancient Saccharomyces cerevisiae genome.</title>
        <authorList>
            <person name="Dietrich F.S."/>
            <person name="Voegeli S."/>
            <person name="Brachat S."/>
            <person name="Lerch A."/>
            <person name="Gates K."/>
            <person name="Steiner S."/>
            <person name="Mohr C."/>
            <person name="Pohlmann R."/>
            <person name="Luedi P."/>
            <person name="Choi S."/>
            <person name="Wing R.A."/>
            <person name="Flavier A."/>
            <person name="Gaffney T.D."/>
            <person name="Philippsen P."/>
        </authorList>
    </citation>
    <scope>NUCLEOTIDE SEQUENCE [LARGE SCALE GENOMIC DNA]</scope>
    <source>
        <strain evidence="15">ATCC 10895 / CBS 109.51 / FGSC 9923 / NRRL Y-1056</strain>
    </source>
</reference>
<dbReference type="Gene3D" id="3.90.110.10">
    <property type="entry name" value="Lactate dehydrogenase/glycoside hydrolase, family 4, C-terminal"/>
    <property type="match status" value="1"/>
</dbReference>
<dbReference type="HOGENOM" id="CLU_047181_1_0_1"/>
<dbReference type="GO" id="GO:0016558">
    <property type="term" value="P:protein import into peroxisome matrix"/>
    <property type="evidence" value="ECO:0007669"/>
    <property type="project" value="EnsemblFungi"/>
</dbReference>
<feature type="binding site" evidence="10">
    <location>
        <position position="131"/>
    </location>
    <ligand>
        <name>NAD(+)</name>
        <dbReference type="ChEBI" id="CHEBI:57540"/>
    </ligand>
</feature>
<dbReference type="OMA" id="SGETIMP"/>
<feature type="binding site" evidence="10">
    <location>
        <position position="274"/>
    </location>
    <ligand>
        <name>NAD(+)</name>
        <dbReference type="ChEBI" id="CHEBI:57540"/>
    </ligand>
</feature>
<evidence type="ECO:0000256" key="5">
    <source>
        <dbReference type="ARBA" id="ARBA00023002"/>
    </source>
</evidence>
<feature type="binding site" evidence="9">
    <location>
        <position position="158"/>
    </location>
    <ligand>
        <name>substrate</name>
    </ligand>
</feature>
<evidence type="ECO:0000256" key="11">
    <source>
        <dbReference type="RuleBase" id="RU003369"/>
    </source>
</evidence>
<feature type="binding site" evidence="10">
    <location>
        <position position="64"/>
    </location>
    <ligand>
        <name>NAD(+)</name>
        <dbReference type="ChEBI" id="CHEBI:57540"/>
    </ligand>
</feature>
<comment type="similarity">
    <text evidence="1">Belongs to the LDH/MDH superfamily. MDH type 1 family.</text>
</comment>
<feature type="active site" description="Proton acceptor" evidence="8">
    <location>
        <position position="223"/>
    </location>
</feature>
<evidence type="ECO:0000256" key="2">
    <source>
        <dbReference type="ARBA" id="ARBA00011738"/>
    </source>
</evidence>
<evidence type="ECO:0000256" key="6">
    <source>
        <dbReference type="ARBA" id="ARBA00023027"/>
    </source>
</evidence>
<sequence length="381" mass="40675">MQASTYYVISNMPHTTADSSTQRVRVAVLGAAGGIGQPLSLLLKTQLAQVLGDANASLELALYDVAADALAGVAADLSHVNTPVEVSHHVPSSREDEEALREALTGASVVVIPAGVPRKPGMTRDDLININAGIIKTLAKGIAGACDLEKVFVLVISNPVNSLVPVMVRQLIRHAEAKQAPHAGVERRVFGVTQLDMVRASAFVRSLGELGNEVPSVPVIGGHSGETILPLFGPVQQRLQFSLEQRKKLTHRVQYGGDEIVAAKKGAGSATLSMAYAAYVVAERFTNLVLGNVSEIQETLYVSLYDRENKPIAEGAAELLSNIGETPYFAVPVKISADAGVVRVEHEVWQQLDDYDREHLLPACLEGLRKNIETGETLGSN</sequence>
<evidence type="ECO:0000256" key="10">
    <source>
        <dbReference type="PIRSR" id="PIRSR000102-3"/>
    </source>
</evidence>
<dbReference type="EMBL" id="AE016817">
    <property type="protein sequence ID" value="AAS51756.1"/>
    <property type="molecule type" value="Genomic_DNA"/>
</dbReference>
<dbReference type="GO" id="GO:0019752">
    <property type="term" value="P:carboxylic acid metabolic process"/>
    <property type="evidence" value="ECO:0007669"/>
    <property type="project" value="InterPro"/>
</dbReference>
<dbReference type="InterPro" id="IPR010097">
    <property type="entry name" value="Malate_DH_type1"/>
</dbReference>
<feature type="domain" description="Lactate/malate dehydrogenase C-terminal" evidence="13">
    <location>
        <begin position="193"/>
        <end position="376"/>
    </location>
</feature>
<keyword evidence="6 10" id="KW-0520">NAD</keyword>
<dbReference type="InterPro" id="IPR001236">
    <property type="entry name" value="Lactate/malate_DH_N"/>
</dbReference>
<dbReference type="InterPro" id="IPR036291">
    <property type="entry name" value="NAD(P)-bd_dom_sf"/>
</dbReference>
<gene>
    <name evidence="14" type="ORF">AGOS_ADL164C</name>
</gene>
<feature type="domain" description="Lactate/malate dehydrogenase N-terminal" evidence="12">
    <location>
        <begin position="24"/>
        <end position="177"/>
    </location>
</feature>
<dbReference type="PANTHER" id="PTHR11540">
    <property type="entry name" value="MALATE AND LACTATE DEHYDROGENASE"/>
    <property type="match status" value="1"/>
</dbReference>
<dbReference type="GO" id="GO:0006099">
    <property type="term" value="P:tricarboxylic acid cycle"/>
    <property type="evidence" value="ECO:0007669"/>
    <property type="project" value="UniProtKB-KW"/>
</dbReference>
<dbReference type="GO" id="GO:0005737">
    <property type="term" value="C:cytoplasm"/>
    <property type="evidence" value="ECO:0000318"/>
    <property type="project" value="GO_Central"/>
</dbReference>
<feature type="binding site" evidence="10">
    <location>
        <begin position="156"/>
        <end position="158"/>
    </location>
    <ligand>
        <name>NAD(+)</name>
        <dbReference type="ChEBI" id="CHEBI:57540"/>
    </ligand>
</feature>
<dbReference type="KEGG" id="ago:AGOS_ADL164C"/>
<dbReference type="InterPro" id="IPR015955">
    <property type="entry name" value="Lactate_DH/Glyco_Ohase_4_C"/>
</dbReference>
<dbReference type="OrthoDB" id="4069699at2759"/>
<dbReference type="eggNOG" id="KOG1494">
    <property type="taxonomic scope" value="Eukaryota"/>
</dbReference>
<dbReference type="RefSeq" id="NP_983932.1">
    <property type="nucleotide sequence ID" value="NM_209285.1"/>
</dbReference>
<dbReference type="SUPFAM" id="SSF56327">
    <property type="entry name" value="LDH C-terminal domain-like"/>
    <property type="match status" value="1"/>
</dbReference>
<evidence type="ECO:0000259" key="12">
    <source>
        <dbReference type="Pfam" id="PF00056"/>
    </source>
</evidence>
<evidence type="ECO:0000313" key="14">
    <source>
        <dbReference type="EMBL" id="AAS51756.1"/>
    </source>
</evidence>
<evidence type="ECO:0000256" key="9">
    <source>
        <dbReference type="PIRSR" id="PIRSR000102-2"/>
    </source>
</evidence>
<dbReference type="Pfam" id="PF00056">
    <property type="entry name" value="Ldh_1_N"/>
    <property type="match status" value="1"/>
</dbReference>
<dbReference type="PIRSF" id="PIRSF000102">
    <property type="entry name" value="Lac_mal_DH"/>
    <property type="match status" value="1"/>
</dbReference>
<organism evidence="14 15">
    <name type="scientific">Eremothecium gossypii (strain ATCC 10895 / CBS 109.51 / FGSC 9923 / NRRL Y-1056)</name>
    <name type="common">Yeast</name>
    <name type="synonym">Ashbya gossypii</name>
    <dbReference type="NCBI Taxonomy" id="284811"/>
    <lineage>
        <taxon>Eukaryota</taxon>
        <taxon>Fungi</taxon>
        <taxon>Dikarya</taxon>
        <taxon>Ascomycota</taxon>
        <taxon>Saccharomycotina</taxon>
        <taxon>Saccharomycetes</taxon>
        <taxon>Saccharomycetales</taxon>
        <taxon>Saccharomycetaceae</taxon>
        <taxon>Eremothecium</taxon>
    </lineage>
</organism>
<feature type="binding site" evidence="9">
    <location>
        <position position="199"/>
    </location>
    <ligand>
        <name>substrate</name>
    </ligand>
</feature>
<dbReference type="FunFam" id="3.90.110.10:FF:000009">
    <property type="entry name" value="Malate dehydrogenase"/>
    <property type="match status" value="1"/>
</dbReference>
<dbReference type="Proteomes" id="UP000000591">
    <property type="component" value="Chromosome IV"/>
</dbReference>
<feature type="binding site" evidence="9">
    <location>
        <position position="124"/>
    </location>
    <ligand>
        <name>substrate</name>
    </ligand>
</feature>
<dbReference type="Gene3D" id="3.40.50.720">
    <property type="entry name" value="NAD(P)-binding Rossmann-like Domain"/>
    <property type="match status" value="1"/>
</dbReference>
<evidence type="ECO:0000256" key="4">
    <source>
        <dbReference type="ARBA" id="ARBA00022532"/>
    </source>
</evidence>
<dbReference type="CDD" id="cd01337">
    <property type="entry name" value="MDH_glyoxysomal_mitochondrial"/>
    <property type="match status" value="1"/>
</dbReference>
<dbReference type="GO" id="GO:0030060">
    <property type="term" value="F:L-malate dehydrogenase (NAD+) activity"/>
    <property type="evidence" value="ECO:0000318"/>
    <property type="project" value="GO_Central"/>
</dbReference>
<protein>
    <recommendedName>
        <fullName evidence="3">malate dehydrogenase</fullName>
        <ecNumber evidence="3">1.1.1.37</ecNumber>
    </recommendedName>
</protein>
<dbReference type="InParanoid" id="Q75AT4"/>
<dbReference type="InterPro" id="IPR022383">
    <property type="entry name" value="Lactate/malate_DH_C"/>
</dbReference>
<dbReference type="EC" id="1.1.1.37" evidence="3"/>
<dbReference type="InterPro" id="IPR001557">
    <property type="entry name" value="L-lactate/malate_DH"/>
</dbReference>
<evidence type="ECO:0000256" key="1">
    <source>
        <dbReference type="ARBA" id="ARBA00008824"/>
    </source>
</evidence>
<dbReference type="NCBIfam" id="TIGR01772">
    <property type="entry name" value="MDH_euk_gproteo"/>
    <property type="match status" value="1"/>
</dbReference>
<dbReference type="PANTHER" id="PTHR11540:SF16">
    <property type="entry name" value="MALATE DEHYDROGENASE, MITOCHONDRIAL"/>
    <property type="match status" value="1"/>
</dbReference>
<dbReference type="FunFam" id="3.40.50.720:FF:000268">
    <property type="entry name" value="Malate dehydrogenase"/>
    <property type="match status" value="1"/>
</dbReference>
<dbReference type="GO" id="GO:0034399">
    <property type="term" value="C:nuclear periphery"/>
    <property type="evidence" value="ECO:0007669"/>
    <property type="project" value="EnsemblFungi"/>
</dbReference>
<dbReference type="SUPFAM" id="SSF51735">
    <property type="entry name" value="NAD(P)-binding Rossmann-fold domains"/>
    <property type="match status" value="1"/>
</dbReference>
<dbReference type="STRING" id="284811.Q75AT4"/>
<dbReference type="AlphaFoldDB" id="Q75AT4"/>
<accession>Q75AT4</accession>
<keyword evidence="4" id="KW-0816">Tricarboxylic acid cycle</keyword>
<dbReference type="GO" id="GO:0006094">
    <property type="term" value="P:gluconeogenesis"/>
    <property type="evidence" value="ECO:0007669"/>
    <property type="project" value="EnsemblFungi"/>
</dbReference>
<proteinExistence type="inferred from homology"/>
<dbReference type="GeneID" id="4620074"/>
<reference evidence="15" key="2">
    <citation type="journal article" date="2013" name="G3 (Bethesda)">
        <title>Genomes of Ashbya fungi isolated from insects reveal four mating-type loci, numerous translocations, lack of transposons, and distinct gene duplications.</title>
        <authorList>
            <person name="Dietrich F.S."/>
            <person name="Voegeli S."/>
            <person name="Kuo S."/>
            <person name="Philippsen P."/>
        </authorList>
    </citation>
    <scope>GENOME REANNOTATION</scope>
    <source>
        <strain evidence="15">ATCC 10895 / CBS 109.51 / FGSC 9923 / NRRL Y-1056</strain>
    </source>
</reference>
<dbReference type="Pfam" id="PF02866">
    <property type="entry name" value="Ldh_1_C"/>
    <property type="match status" value="1"/>
</dbReference>
<dbReference type="GO" id="GO:0005829">
    <property type="term" value="C:cytosol"/>
    <property type="evidence" value="ECO:0000318"/>
    <property type="project" value="GO_Central"/>
</dbReference>